<feature type="transmembrane region" description="Helical" evidence="1">
    <location>
        <begin position="463"/>
        <end position="480"/>
    </location>
</feature>
<evidence type="ECO:0000313" key="3">
    <source>
        <dbReference type="Proteomes" id="UP000011531"/>
    </source>
</evidence>
<evidence type="ECO:0000256" key="1">
    <source>
        <dbReference type="SAM" id="Phobius"/>
    </source>
</evidence>
<keyword evidence="3" id="KW-1185">Reference proteome</keyword>
<keyword evidence="1" id="KW-0812">Transmembrane</keyword>
<feature type="transmembrane region" description="Helical" evidence="1">
    <location>
        <begin position="74"/>
        <end position="94"/>
    </location>
</feature>
<feature type="transmembrane region" description="Helical" evidence="1">
    <location>
        <begin position="12"/>
        <end position="30"/>
    </location>
</feature>
<feature type="transmembrane region" description="Helical" evidence="1">
    <location>
        <begin position="487"/>
        <end position="506"/>
    </location>
</feature>
<feature type="transmembrane region" description="Helical" evidence="1">
    <location>
        <begin position="430"/>
        <end position="451"/>
    </location>
</feature>
<name>L9XXK7_9EURY</name>
<dbReference type="RefSeq" id="WP_008419876.1">
    <property type="nucleotide sequence ID" value="NZ_AOIA01000018.1"/>
</dbReference>
<protein>
    <recommendedName>
        <fullName evidence="4">Glycosyltransferase RgtA/B/C/D-like domain-containing protein</fullName>
    </recommendedName>
</protein>
<proteinExistence type="predicted"/>
<feature type="transmembrane region" description="Helical" evidence="1">
    <location>
        <begin position="324"/>
        <end position="342"/>
    </location>
</feature>
<keyword evidence="1" id="KW-1133">Transmembrane helix</keyword>
<accession>L9XXK7</accession>
<evidence type="ECO:0000313" key="2">
    <source>
        <dbReference type="EMBL" id="ELY66247.1"/>
    </source>
</evidence>
<evidence type="ECO:0008006" key="4">
    <source>
        <dbReference type="Google" id="ProtNLM"/>
    </source>
</evidence>
<feature type="transmembrane region" description="Helical" evidence="1">
    <location>
        <begin position="100"/>
        <end position="118"/>
    </location>
</feature>
<sequence>MSRLPLEPVRSLSIALAGTAALGVGLPLVLGFPNLSILGLYVAVPMIAAPLAVRRLGADRRDLGESTPTVRVDWRLWSTAFHLLAGALVVVLVATDVRPYGFYAGVAALYGLCFLLIVTGDGRSRRAVALYHLVAVLLLVVYSVTLNYDFFVGHTDLSAHTAIVRSILETGRTATVVPIYESFQLWHVYAAFGSLLLGDGVAAHTTAYVLSGGLFAAGLGLIDGLARRLHPDETFGLLSALVAVAFPLYLFYGMYSIPRSATSIFLLALLVALASRPTAGVRLLTVGLVVAIVIAHPATIPFVLAVLALVALAERATARPEPLVDAYVLAVSVLATGLYWLYAAEGVVTRLAGTIEATLSGASESAVPEGVVASPWVEVANYVPYGFALFFLLLGVLFLLERRGRGADATEDAPDAAVAGDGGRLRSPHLLTVGLVAVALAPLVFPGPLLLLDALAGVNVDRFGHYAFAFVALTGGYGLYELVGRGGPAALLAALVVLSLFGFAAVSNDFTASDNPVVERPFYTFYLEDEERASFEAIDDRYRGAFGADRISCRYLGELHGARCSVIDAAAGEAMFEAHDAVLVREGELEDRPLQFSAYVEEADLPREELEERDRVYDSGTVSFHA</sequence>
<gene>
    <name evidence="2" type="ORF">C492_01663</name>
</gene>
<dbReference type="Proteomes" id="UP000011531">
    <property type="component" value="Unassembled WGS sequence"/>
</dbReference>
<feature type="transmembrane region" description="Helical" evidence="1">
    <location>
        <begin position="234"/>
        <end position="252"/>
    </location>
</feature>
<dbReference type="STRING" id="1227498.C492_01663"/>
<comment type="caution">
    <text evidence="2">The sequence shown here is derived from an EMBL/GenBank/DDBJ whole genome shotgun (WGS) entry which is preliminary data.</text>
</comment>
<dbReference type="PATRIC" id="fig|1227498.3.peg.329"/>
<feature type="transmembrane region" description="Helical" evidence="1">
    <location>
        <begin position="36"/>
        <end position="53"/>
    </location>
</feature>
<feature type="transmembrane region" description="Helical" evidence="1">
    <location>
        <begin position="382"/>
        <end position="400"/>
    </location>
</feature>
<feature type="transmembrane region" description="Helical" evidence="1">
    <location>
        <begin position="290"/>
        <end position="312"/>
    </location>
</feature>
<dbReference type="EMBL" id="AOIA01000018">
    <property type="protein sequence ID" value="ELY66247.1"/>
    <property type="molecule type" value="Genomic_DNA"/>
</dbReference>
<keyword evidence="1" id="KW-0472">Membrane</keyword>
<organism evidence="2 3">
    <name type="scientific">Natronococcus jeotgali DSM 18795</name>
    <dbReference type="NCBI Taxonomy" id="1227498"/>
    <lineage>
        <taxon>Archaea</taxon>
        <taxon>Methanobacteriati</taxon>
        <taxon>Methanobacteriota</taxon>
        <taxon>Stenosarchaea group</taxon>
        <taxon>Halobacteria</taxon>
        <taxon>Halobacteriales</taxon>
        <taxon>Natrialbaceae</taxon>
        <taxon>Natronococcus</taxon>
    </lineage>
</organism>
<dbReference type="AlphaFoldDB" id="L9XXK7"/>
<feature type="transmembrane region" description="Helical" evidence="1">
    <location>
        <begin position="130"/>
        <end position="148"/>
    </location>
</feature>
<reference evidence="2 3" key="1">
    <citation type="journal article" date="2014" name="PLoS Genet.">
        <title>Phylogenetically driven sequencing of extremely halophilic archaea reveals strategies for static and dynamic osmo-response.</title>
        <authorList>
            <person name="Becker E.A."/>
            <person name="Seitzer P.M."/>
            <person name="Tritt A."/>
            <person name="Larsen D."/>
            <person name="Krusor M."/>
            <person name="Yao A.I."/>
            <person name="Wu D."/>
            <person name="Madern D."/>
            <person name="Eisen J.A."/>
            <person name="Darling A.E."/>
            <person name="Facciotti M.T."/>
        </authorList>
    </citation>
    <scope>NUCLEOTIDE SEQUENCE [LARGE SCALE GENOMIC DNA]</scope>
    <source>
        <strain evidence="2 3">DSM 18795</strain>
    </source>
</reference>